<dbReference type="EMBL" id="JBHSOG010000068">
    <property type="protein sequence ID" value="MFC5770976.1"/>
    <property type="molecule type" value="Genomic_DNA"/>
</dbReference>
<comment type="caution">
    <text evidence="1">The sequence shown here is derived from an EMBL/GenBank/DDBJ whole genome shotgun (WGS) entry which is preliminary data.</text>
</comment>
<sequence>MALSTRMFLLDQADRLYRLPGALFERMLRDPGGHPVRQFSGARIRMIDMLVQLENRQPIDVAWMSCHVLTFDASGCLDPGAFERHQRARADLGLAALSGTFDRSASVVDAATHFVARGGGWTPSPGMLQRLRDVGLGKSACARLSLRRGPRTPPSR</sequence>
<organism evidence="1 2">
    <name type="scientific">Thauera sinica</name>
    <dbReference type="NCBI Taxonomy" id="2665146"/>
    <lineage>
        <taxon>Bacteria</taxon>
        <taxon>Pseudomonadati</taxon>
        <taxon>Pseudomonadota</taxon>
        <taxon>Betaproteobacteria</taxon>
        <taxon>Rhodocyclales</taxon>
        <taxon>Zoogloeaceae</taxon>
        <taxon>Thauera</taxon>
    </lineage>
</organism>
<name>A0ABW1AUS8_9RHOO</name>
<protein>
    <submittedName>
        <fullName evidence="1">Uncharacterized protein</fullName>
    </submittedName>
</protein>
<evidence type="ECO:0000313" key="2">
    <source>
        <dbReference type="Proteomes" id="UP001595974"/>
    </source>
</evidence>
<evidence type="ECO:0000313" key="1">
    <source>
        <dbReference type="EMBL" id="MFC5770976.1"/>
    </source>
</evidence>
<accession>A0ABW1AUS8</accession>
<reference evidence="2" key="1">
    <citation type="journal article" date="2019" name="Int. J. Syst. Evol. Microbiol.">
        <title>The Global Catalogue of Microorganisms (GCM) 10K type strain sequencing project: providing services to taxonomists for standard genome sequencing and annotation.</title>
        <authorList>
            <consortium name="The Broad Institute Genomics Platform"/>
            <consortium name="The Broad Institute Genome Sequencing Center for Infectious Disease"/>
            <person name="Wu L."/>
            <person name="Ma J."/>
        </authorList>
    </citation>
    <scope>NUCLEOTIDE SEQUENCE [LARGE SCALE GENOMIC DNA]</scope>
    <source>
        <strain evidence="2">SHR3</strain>
    </source>
</reference>
<gene>
    <name evidence="1" type="ORF">ACFPTN_16470</name>
</gene>
<dbReference type="RefSeq" id="WP_157748707.1">
    <property type="nucleotide sequence ID" value="NZ_JBHSOG010000068.1"/>
</dbReference>
<proteinExistence type="predicted"/>
<keyword evidence="2" id="KW-1185">Reference proteome</keyword>
<dbReference type="Proteomes" id="UP001595974">
    <property type="component" value="Unassembled WGS sequence"/>
</dbReference>